<evidence type="ECO:0000256" key="4">
    <source>
        <dbReference type="ARBA" id="ARBA00022737"/>
    </source>
</evidence>
<dbReference type="GO" id="GO:0055085">
    <property type="term" value="P:transmembrane transport"/>
    <property type="evidence" value="ECO:0007669"/>
    <property type="project" value="InterPro"/>
</dbReference>
<dbReference type="Pfam" id="PF00153">
    <property type="entry name" value="Mito_carr"/>
    <property type="match status" value="4"/>
</dbReference>
<comment type="similarity">
    <text evidence="9">Belongs to the mitochondrial carrier (TC 2.A.29) family.</text>
</comment>
<dbReference type="InterPro" id="IPR023395">
    <property type="entry name" value="MCP_dom_sf"/>
</dbReference>
<feature type="repeat" description="Solcar" evidence="8">
    <location>
        <begin position="343"/>
        <end position="432"/>
    </location>
</feature>
<evidence type="ECO:0000256" key="3">
    <source>
        <dbReference type="ARBA" id="ARBA00022692"/>
    </source>
</evidence>
<proteinExistence type="inferred from homology"/>
<gene>
    <name evidence="10" type="ORF">BZG36_04898</name>
</gene>
<evidence type="ECO:0000256" key="8">
    <source>
        <dbReference type="PROSITE-ProRule" id="PRU00282"/>
    </source>
</evidence>
<name>A0A261XUF1_9FUNG</name>
<reference evidence="10 11" key="1">
    <citation type="journal article" date="2017" name="Mycologia">
        <title>Bifiguratus adelaidae, gen. et sp. nov., a new member of Mucoromycotina in endophytic and soil-dwelling habitats.</title>
        <authorList>
            <person name="Torres-Cruz T.J."/>
            <person name="Billingsley Tobias T.L."/>
            <person name="Almatruk M."/>
            <person name="Hesse C."/>
            <person name="Kuske C.R."/>
            <person name="Desiro A."/>
            <person name="Benucci G.M."/>
            <person name="Bonito G."/>
            <person name="Stajich J.E."/>
            <person name="Dunlap C."/>
            <person name="Arnold A.E."/>
            <person name="Porras-Alfaro A."/>
        </authorList>
    </citation>
    <scope>NUCLEOTIDE SEQUENCE [LARGE SCALE GENOMIC DNA]</scope>
    <source>
        <strain evidence="10 11">AZ0501</strain>
    </source>
</reference>
<evidence type="ECO:0000256" key="9">
    <source>
        <dbReference type="RuleBase" id="RU000488"/>
    </source>
</evidence>
<comment type="subcellular location">
    <subcellularLocation>
        <location evidence="1">Mitochondrion membrane</location>
        <topology evidence="1">Multi-pass membrane protein</topology>
    </subcellularLocation>
</comment>
<evidence type="ECO:0000256" key="7">
    <source>
        <dbReference type="ARBA" id="ARBA00023136"/>
    </source>
</evidence>
<protein>
    <submittedName>
        <fullName evidence="10">Uncharacterized protein</fullName>
    </submittedName>
</protein>
<dbReference type="Gene3D" id="1.50.40.10">
    <property type="entry name" value="Mitochondrial carrier domain"/>
    <property type="match status" value="1"/>
</dbReference>
<comment type="caution">
    <text evidence="10">The sequence shown here is derived from an EMBL/GenBank/DDBJ whole genome shotgun (WGS) entry which is preliminary data.</text>
</comment>
<keyword evidence="2 9" id="KW-0813">Transport</keyword>
<dbReference type="SUPFAM" id="SSF103506">
    <property type="entry name" value="Mitochondrial carrier"/>
    <property type="match status" value="1"/>
</dbReference>
<dbReference type="InterPro" id="IPR002067">
    <property type="entry name" value="MCP"/>
</dbReference>
<keyword evidence="11" id="KW-1185">Reference proteome</keyword>
<evidence type="ECO:0000313" key="11">
    <source>
        <dbReference type="Proteomes" id="UP000242875"/>
    </source>
</evidence>
<organism evidence="10 11">
    <name type="scientific">Bifiguratus adelaidae</name>
    <dbReference type="NCBI Taxonomy" id="1938954"/>
    <lineage>
        <taxon>Eukaryota</taxon>
        <taxon>Fungi</taxon>
        <taxon>Fungi incertae sedis</taxon>
        <taxon>Mucoromycota</taxon>
        <taxon>Mucoromycotina</taxon>
        <taxon>Endogonomycetes</taxon>
        <taxon>Endogonales</taxon>
        <taxon>Endogonales incertae sedis</taxon>
        <taxon>Bifiguratus</taxon>
    </lineage>
</organism>
<keyword evidence="6" id="KW-0496">Mitochondrion</keyword>
<keyword evidence="5" id="KW-1133">Transmembrane helix</keyword>
<dbReference type="PANTHER" id="PTHR24089">
    <property type="entry name" value="SOLUTE CARRIER FAMILY 25"/>
    <property type="match status" value="1"/>
</dbReference>
<dbReference type="PROSITE" id="PS50920">
    <property type="entry name" value="SOLCAR"/>
    <property type="match status" value="3"/>
</dbReference>
<evidence type="ECO:0000256" key="2">
    <source>
        <dbReference type="ARBA" id="ARBA00022448"/>
    </source>
</evidence>
<keyword evidence="7 8" id="KW-0472">Membrane</keyword>
<evidence type="ECO:0000256" key="6">
    <source>
        <dbReference type="ARBA" id="ARBA00023128"/>
    </source>
</evidence>
<feature type="non-terminal residue" evidence="10">
    <location>
        <position position="1"/>
    </location>
</feature>
<dbReference type="PRINTS" id="PR00926">
    <property type="entry name" value="MITOCARRIER"/>
</dbReference>
<dbReference type="AlphaFoldDB" id="A0A261XUF1"/>
<evidence type="ECO:0000313" key="10">
    <source>
        <dbReference type="EMBL" id="OZJ01980.1"/>
    </source>
</evidence>
<feature type="repeat" description="Solcar" evidence="8">
    <location>
        <begin position="238"/>
        <end position="325"/>
    </location>
</feature>
<sequence>EWRDFLLLLPRETNIVEIYQYYQISAQVTPDGEVVIPPTDEAARNAFRYLLAGGIAGAVSRTCTAPFDRLKVFLITQSSPTVKSAGNAAANKATTSVLGAIEYLYANGGFRAFFVGNGLNIIKVVPEQAIKFTAFEWSKSVFARISGAEDKNSISNGARFVAGGIAGLCSQFSIYPIETLKARIMCTKTVAPIPNTHIPPNTAASNPHKATCNIPDTSHSRPAYAYASKSQHVHHYQTNSTSHPIRYQSANTIQSHMSHPLTTSSVSKPVHEKPAPSASLVISTARQMYAQKGLKAFWPGLTLGLVGVFPYQALDMGIYDVLKMHYLAIRNEKNDLDGKQEPPNLFVLWGCGMLSSCIGATSVYPLNMIRTRLQAQGTPGHPQTYTSAFDAARKLYLADGVLGFYKGLGPSLFKVIPAVSISYVVYEQAKRGLDIA</sequence>
<keyword evidence="3 8" id="KW-0812">Transmembrane</keyword>
<accession>A0A261XUF1</accession>
<feature type="repeat" description="Solcar" evidence="8">
    <location>
        <begin position="44"/>
        <end position="141"/>
    </location>
</feature>
<dbReference type="OrthoDB" id="270584at2759"/>
<keyword evidence="4" id="KW-0677">Repeat</keyword>
<evidence type="ECO:0000256" key="5">
    <source>
        <dbReference type="ARBA" id="ARBA00022989"/>
    </source>
</evidence>
<dbReference type="InterPro" id="IPR018108">
    <property type="entry name" value="MCP_transmembrane"/>
</dbReference>
<evidence type="ECO:0000256" key="1">
    <source>
        <dbReference type="ARBA" id="ARBA00004225"/>
    </source>
</evidence>
<dbReference type="Proteomes" id="UP000242875">
    <property type="component" value="Unassembled WGS sequence"/>
</dbReference>
<dbReference type="EMBL" id="MVBO01000207">
    <property type="protein sequence ID" value="OZJ01980.1"/>
    <property type="molecule type" value="Genomic_DNA"/>
</dbReference>
<dbReference type="GO" id="GO:0031966">
    <property type="term" value="C:mitochondrial membrane"/>
    <property type="evidence" value="ECO:0007669"/>
    <property type="project" value="UniProtKB-SubCell"/>
</dbReference>